<organism evidence="2 3">
    <name type="scientific">Oleoguttula mirabilis</name>
    <dbReference type="NCBI Taxonomy" id="1507867"/>
    <lineage>
        <taxon>Eukaryota</taxon>
        <taxon>Fungi</taxon>
        <taxon>Dikarya</taxon>
        <taxon>Ascomycota</taxon>
        <taxon>Pezizomycotina</taxon>
        <taxon>Dothideomycetes</taxon>
        <taxon>Dothideomycetidae</taxon>
        <taxon>Mycosphaerellales</taxon>
        <taxon>Teratosphaeriaceae</taxon>
        <taxon>Oleoguttula</taxon>
    </lineage>
</organism>
<sequence length="258" mass="28528">MAAGNKDMFTHALGDSGWNESWTCLAKIDPEIFQASVRLLAVPKQKKHLSVKMQSLILLSVDCAATHLYTPGIRQHIRDAATAGATLAEVLEVLELSSTLGIHACNIGIPLLVEVLKEEGVYESHPTAGKPFDDRRLAMKEDFTVKRGYWHSFWDDMLALDPEFFEAYTEFSSVPWTRHVEGNTHPGALAPYEKELVYCAFDAAATHLYVSGLKAHFRNALRLGATVEQILEVLELATPLSLHTLNVAAPIAQEIYGN</sequence>
<dbReference type="PANTHER" id="PTHR33930:SF2">
    <property type="entry name" value="BLR3452 PROTEIN"/>
    <property type="match status" value="1"/>
</dbReference>
<dbReference type="InterPro" id="IPR029032">
    <property type="entry name" value="AhpD-like"/>
</dbReference>
<evidence type="ECO:0000259" key="1">
    <source>
        <dbReference type="Pfam" id="PF02627"/>
    </source>
</evidence>
<dbReference type="Gene3D" id="1.20.1290.10">
    <property type="entry name" value="AhpD-like"/>
    <property type="match status" value="1"/>
</dbReference>
<name>A0AAV9JIQ1_9PEZI</name>
<reference evidence="2 3" key="1">
    <citation type="submission" date="2021-11" db="EMBL/GenBank/DDBJ databases">
        <title>Black yeast isolated from Biological Soil Crust.</title>
        <authorList>
            <person name="Kurbessoian T."/>
        </authorList>
    </citation>
    <scope>NUCLEOTIDE SEQUENCE [LARGE SCALE GENOMIC DNA]</scope>
    <source>
        <strain evidence="2 3">CCFEE 5522</strain>
    </source>
</reference>
<dbReference type="EMBL" id="JAVFHQ010000020">
    <property type="protein sequence ID" value="KAK4545294.1"/>
    <property type="molecule type" value="Genomic_DNA"/>
</dbReference>
<evidence type="ECO:0000313" key="2">
    <source>
        <dbReference type="EMBL" id="KAK4545294.1"/>
    </source>
</evidence>
<dbReference type="PANTHER" id="PTHR33930">
    <property type="entry name" value="ALKYL HYDROPEROXIDE REDUCTASE AHPD"/>
    <property type="match status" value="1"/>
</dbReference>
<evidence type="ECO:0000313" key="3">
    <source>
        <dbReference type="Proteomes" id="UP001324427"/>
    </source>
</evidence>
<proteinExistence type="predicted"/>
<protein>
    <recommendedName>
        <fullName evidence="1">Carboxymuconolactone decarboxylase-like domain-containing protein</fullName>
    </recommendedName>
</protein>
<gene>
    <name evidence="2" type="ORF">LTR36_003474</name>
</gene>
<dbReference type="SUPFAM" id="SSF69118">
    <property type="entry name" value="AhpD-like"/>
    <property type="match status" value="1"/>
</dbReference>
<dbReference type="Proteomes" id="UP001324427">
    <property type="component" value="Unassembled WGS sequence"/>
</dbReference>
<dbReference type="InterPro" id="IPR003779">
    <property type="entry name" value="CMD-like"/>
</dbReference>
<keyword evidence="3" id="KW-1185">Reference proteome</keyword>
<dbReference type="AlphaFoldDB" id="A0AAV9JIQ1"/>
<comment type="caution">
    <text evidence="2">The sequence shown here is derived from an EMBL/GenBank/DDBJ whole genome shotgun (WGS) entry which is preliminary data.</text>
</comment>
<accession>A0AAV9JIQ1</accession>
<dbReference type="Pfam" id="PF02627">
    <property type="entry name" value="CMD"/>
    <property type="match status" value="1"/>
</dbReference>
<feature type="domain" description="Carboxymuconolactone decarboxylase-like" evidence="1">
    <location>
        <begin position="176"/>
        <end position="242"/>
    </location>
</feature>
<dbReference type="GO" id="GO:0051920">
    <property type="term" value="F:peroxiredoxin activity"/>
    <property type="evidence" value="ECO:0007669"/>
    <property type="project" value="InterPro"/>
</dbReference>